<name>A0A088FMK7_9CLOS</name>
<evidence type="ECO:0000313" key="1">
    <source>
        <dbReference type="EMBL" id="AIM47765.1"/>
    </source>
</evidence>
<accession>A0A088FMK7</accession>
<protein>
    <submittedName>
        <fullName evidence="1">p8</fullName>
    </submittedName>
</protein>
<dbReference type="EMBL" id="KJ740257">
    <property type="protein sequence ID" value="AIM47765.1"/>
    <property type="molecule type" value="Genomic_RNA"/>
</dbReference>
<sequence>MLVCLVLRTNCLVKVLYFSDTPIVESGPLVIRSSDPTIIEDLLEYLPFITESWSPLILPKESKDFSQ</sequence>
<organism evidence="1">
    <name type="scientific">Tomato chlorosis virus</name>
    <dbReference type="NCBI Taxonomy" id="67754"/>
    <lineage>
        <taxon>Viruses</taxon>
        <taxon>Riboviria</taxon>
        <taxon>Orthornavirae</taxon>
        <taxon>Kitrinoviricota</taxon>
        <taxon>Alsuviricetes</taxon>
        <taxon>Martellivirales</taxon>
        <taxon>Closteroviridae</taxon>
        <taxon>Crinivirus</taxon>
        <taxon>Crinivirus tomatichlorosis</taxon>
    </lineage>
</organism>
<reference evidence="1" key="1">
    <citation type="journal article" date="2014" name="Virology">
        <title>Infectious cDNA clones of the crinivirus Tomato chlorosis virus are competent for systemic plant infection and whitefly-transmission.</title>
        <authorList>
            <person name="Orilio A.F."/>
            <person name="Fortes I.M."/>
            <person name="Navas-Castillo J."/>
        </authorList>
    </citation>
    <scope>NUCLEOTIDE SEQUENCE</scope>
    <source>
        <strain evidence="1">AT80/99-IC</strain>
    </source>
</reference>
<proteinExistence type="predicted"/>